<evidence type="ECO:0000313" key="1">
    <source>
        <dbReference type="EMBL" id="SFJ93135.1"/>
    </source>
</evidence>
<accession>A0A1I3VCX8</accession>
<proteinExistence type="predicted"/>
<protein>
    <submittedName>
        <fullName evidence="1">Uncharacterized protein</fullName>
    </submittedName>
</protein>
<dbReference type="Proteomes" id="UP000323300">
    <property type="component" value="Unassembled WGS sequence"/>
</dbReference>
<evidence type="ECO:0000313" key="2">
    <source>
        <dbReference type="Proteomes" id="UP000323300"/>
    </source>
</evidence>
<gene>
    <name evidence="1" type="ORF">SAMN04488498_101367</name>
</gene>
<keyword evidence="2" id="KW-1185">Reference proteome</keyword>
<sequence length="59" mass="6698">MATRTKGFFAGALNNLIASRDHQAQRYVNGALLMLDDATLRVHGYKRDELKKWSSAYII</sequence>
<dbReference type="EMBL" id="FOSL01000001">
    <property type="protein sequence ID" value="SFJ93135.1"/>
    <property type="molecule type" value="Genomic_DNA"/>
</dbReference>
<dbReference type="RefSeq" id="WP_149757664.1">
    <property type="nucleotide sequence ID" value="NZ_BSPE01000002.1"/>
</dbReference>
<organism evidence="1 2">
    <name type="scientific">Neomesorhizobium albiziae</name>
    <dbReference type="NCBI Taxonomy" id="335020"/>
    <lineage>
        <taxon>Bacteria</taxon>
        <taxon>Pseudomonadati</taxon>
        <taxon>Pseudomonadota</taxon>
        <taxon>Alphaproteobacteria</taxon>
        <taxon>Hyphomicrobiales</taxon>
        <taxon>Phyllobacteriaceae</taxon>
        <taxon>Neomesorhizobium</taxon>
    </lineage>
</organism>
<dbReference type="AlphaFoldDB" id="A0A1I3VCX8"/>
<reference evidence="1 2" key="1">
    <citation type="submission" date="2016-10" db="EMBL/GenBank/DDBJ databases">
        <authorList>
            <person name="Varghese N."/>
            <person name="Submissions S."/>
        </authorList>
    </citation>
    <scope>NUCLEOTIDE SEQUENCE [LARGE SCALE GENOMIC DNA]</scope>
    <source>
        <strain evidence="1 2">DSM 21822</strain>
    </source>
</reference>
<dbReference type="OrthoDB" id="7874013at2"/>
<name>A0A1I3VCX8_9HYPH</name>